<dbReference type="GeneID" id="20324554"/>
<evidence type="ECO:0000313" key="2">
    <source>
        <dbReference type="Proteomes" id="UP000054324"/>
    </source>
</evidence>
<dbReference type="RefSeq" id="XP_009175014.1">
    <property type="nucleotide sequence ID" value="XM_009176750.1"/>
</dbReference>
<keyword evidence="2" id="KW-1185">Reference proteome</keyword>
<reference evidence="1 2" key="1">
    <citation type="submission" date="2013-11" db="EMBL/GenBank/DDBJ databases">
        <title>Opisthorchis viverrini - life in the bile duct.</title>
        <authorList>
            <person name="Young N.D."/>
            <person name="Nagarajan N."/>
            <person name="Lin S.J."/>
            <person name="Korhonen P.K."/>
            <person name="Jex A.R."/>
            <person name="Hall R.S."/>
            <person name="Safavi-Hemami H."/>
            <person name="Kaewkong W."/>
            <person name="Bertrand D."/>
            <person name="Gao S."/>
            <person name="Seet Q."/>
            <person name="Wongkham S."/>
            <person name="Teh B.T."/>
            <person name="Wongkham C."/>
            <person name="Intapan P.M."/>
            <person name="Maleewong W."/>
            <person name="Yang X."/>
            <person name="Hu M."/>
            <person name="Wang Z."/>
            <person name="Hofmann A."/>
            <person name="Sternberg P.W."/>
            <person name="Tan P."/>
            <person name="Wang J."/>
            <person name="Gasser R.B."/>
        </authorList>
    </citation>
    <scope>NUCLEOTIDE SEQUENCE [LARGE SCALE GENOMIC DNA]</scope>
</reference>
<accession>A0A075A1G7</accession>
<dbReference type="KEGG" id="ovi:T265_10386"/>
<sequence length="275" mass="30781">MHWRSTELLSGRMVRSAGALTYCVEVHQVGNVALTRDNFNSLKPALAKQLQSQVEARVHPAPMPRLRGNKKSFNCSTLSVPSCHATHEGGTRAGILPGCPGLNRGSREGEVGFEPRTTRKQVGTIGHRCREAIVHLYFSLSLLSSNLKCAARQTTRIVNVIPRRVLDFEDRLAVSAITHFHTRFHPADTGFPEQWKIGLQGVIDSLGVNKGLGINFQLPVYGEFSKRYEICAYFDNIASMVACFRIFHWRIADLQWFRILRNASSSPVITFPKHS</sequence>
<dbReference type="EMBL" id="KL596982">
    <property type="protein sequence ID" value="KER21224.1"/>
    <property type="molecule type" value="Genomic_DNA"/>
</dbReference>
<proteinExistence type="predicted"/>
<evidence type="ECO:0000313" key="1">
    <source>
        <dbReference type="EMBL" id="KER21224.1"/>
    </source>
</evidence>
<dbReference type="CTD" id="20324554"/>
<organism evidence="1 2">
    <name type="scientific">Opisthorchis viverrini</name>
    <name type="common">Southeast Asian liver fluke</name>
    <dbReference type="NCBI Taxonomy" id="6198"/>
    <lineage>
        <taxon>Eukaryota</taxon>
        <taxon>Metazoa</taxon>
        <taxon>Spiralia</taxon>
        <taxon>Lophotrochozoa</taxon>
        <taxon>Platyhelminthes</taxon>
        <taxon>Trematoda</taxon>
        <taxon>Digenea</taxon>
        <taxon>Opisthorchiida</taxon>
        <taxon>Opisthorchiata</taxon>
        <taxon>Opisthorchiidae</taxon>
        <taxon>Opisthorchis</taxon>
    </lineage>
</organism>
<protein>
    <submittedName>
        <fullName evidence="1">Uncharacterized protein</fullName>
    </submittedName>
</protein>
<dbReference type="AlphaFoldDB" id="A0A075A1G7"/>
<dbReference type="OrthoDB" id="10390323at2759"/>
<name>A0A075A1G7_OPIVI</name>
<gene>
    <name evidence="1" type="ORF">T265_10386</name>
</gene>
<dbReference type="Proteomes" id="UP000054324">
    <property type="component" value="Unassembled WGS sequence"/>
</dbReference>